<protein>
    <submittedName>
        <fullName evidence="1">Uncharacterized protein</fullName>
    </submittedName>
</protein>
<dbReference type="EMBL" id="APAU02000177">
    <property type="protein sequence ID" value="EUB55204.1"/>
    <property type="molecule type" value="Genomic_DNA"/>
</dbReference>
<dbReference type="CTD" id="36345660"/>
<comment type="caution">
    <text evidence="1">The sequence shown here is derived from an EMBL/GenBank/DDBJ whole genome shotgun (WGS) entry which is preliminary data.</text>
</comment>
<sequence length="194" mass="22114">MATGGGDIKRRLRRKISQLISDIAFESDSLKTPAWYSSCNLLNTVKLILTKRIDIPEYLYITRLWKKMIPLLQKKPKNEEISDCESHHKCKLLVKSICTNPAGRLFYGLKYSKFYKRKNSVLSIVSGFLSARMKHCAVGNKESQKQDKLIIFTYSNLPVFKEKHGDWTLAMLPNSSTLPKVTPKSALNASAYLI</sequence>
<evidence type="ECO:0000313" key="1">
    <source>
        <dbReference type="EMBL" id="EUB55204.1"/>
    </source>
</evidence>
<name>W6UP52_ECHGR</name>
<reference evidence="1 2" key="1">
    <citation type="journal article" date="2013" name="Nat. Genet.">
        <title>The genome of the hydatid tapeworm Echinococcus granulosus.</title>
        <authorList>
            <person name="Zheng H."/>
            <person name="Zhang W."/>
            <person name="Zhang L."/>
            <person name="Zhang Z."/>
            <person name="Li J."/>
            <person name="Lu G."/>
            <person name="Zhu Y."/>
            <person name="Wang Y."/>
            <person name="Huang Y."/>
            <person name="Liu J."/>
            <person name="Kang H."/>
            <person name="Chen J."/>
            <person name="Wang L."/>
            <person name="Chen A."/>
            <person name="Yu S."/>
            <person name="Gao Z."/>
            <person name="Jin L."/>
            <person name="Gu W."/>
            <person name="Wang Z."/>
            <person name="Zhao L."/>
            <person name="Shi B."/>
            <person name="Wen H."/>
            <person name="Lin R."/>
            <person name="Jones M.K."/>
            <person name="Brejova B."/>
            <person name="Vinar T."/>
            <person name="Zhao G."/>
            <person name="McManus D.P."/>
            <person name="Chen Z."/>
            <person name="Zhou Y."/>
            <person name="Wang S."/>
        </authorList>
    </citation>
    <scope>NUCLEOTIDE SEQUENCE [LARGE SCALE GENOMIC DNA]</scope>
</reference>
<dbReference type="GeneID" id="36345660"/>
<dbReference type="KEGG" id="egl:EGR_09945"/>
<keyword evidence="2" id="KW-1185">Reference proteome</keyword>
<dbReference type="Proteomes" id="UP000019149">
    <property type="component" value="Unassembled WGS sequence"/>
</dbReference>
<gene>
    <name evidence="1" type="ORF">EGR_09945</name>
</gene>
<dbReference type="AlphaFoldDB" id="W6UP52"/>
<evidence type="ECO:0000313" key="2">
    <source>
        <dbReference type="Proteomes" id="UP000019149"/>
    </source>
</evidence>
<dbReference type="RefSeq" id="XP_024346400.1">
    <property type="nucleotide sequence ID" value="XM_024499194.1"/>
</dbReference>
<proteinExistence type="predicted"/>
<accession>W6UP52</accession>
<organism evidence="1 2">
    <name type="scientific">Echinococcus granulosus</name>
    <name type="common">Hydatid tapeworm</name>
    <dbReference type="NCBI Taxonomy" id="6210"/>
    <lineage>
        <taxon>Eukaryota</taxon>
        <taxon>Metazoa</taxon>
        <taxon>Spiralia</taxon>
        <taxon>Lophotrochozoa</taxon>
        <taxon>Platyhelminthes</taxon>
        <taxon>Cestoda</taxon>
        <taxon>Eucestoda</taxon>
        <taxon>Cyclophyllidea</taxon>
        <taxon>Taeniidae</taxon>
        <taxon>Echinococcus</taxon>
        <taxon>Echinococcus granulosus group</taxon>
    </lineage>
</organism>